<name>A0A2K8KXI9_MARES</name>
<protein>
    <submittedName>
        <fullName evidence="9">Monovalent cation:H+ antiporter-2, CPA2 family</fullName>
    </submittedName>
</protein>
<feature type="transmembrane region" description="Helical" evidence="7">
    <location>
        <begin position="329"/>
        <end position="350"/>
    </location>
</feature>
<dbReference type="OrthoDB" id="5287343at2"/>
<dbReference type="GO" id="GO:0015297">
    <property type="term" value="F:antiporter activity"/>
    <property type="evidence" value="ECO:0007669"/>
    <property type="project" value="InterPro"/>
</dbReference>
<dbReference type="Proteomes" id="UP000231701">
    <property type="component" value="Chromosome"/>
</dbReference>
<feature type="transmembrane region" description="Helical" evidence="7">
    <location>
        <begin position="147"/>
        <end position="171"/>
    </location>
</feature>
<dbReference type="EMBL" id="CP018799">
    <property type="protein sequence ID" value="ATX79432.1"/>
    <property type="molecule type" value="Genomic_DNA"/>
</dbReference>
<feature type="transmembrane region" description="Helical" evidence="7">
    <location>
        <begin position="6"/>
        <end position="25"/>
    </location>
</feature>
<evidence type="ECO:0000256" key="5">
    <source>
        <dbReference type="ARBA" id="ARBA00022989"/>
    </source>
</evidence>
<evidence type="ECO:0000256" key="3">
    <source>
        <dbReference type="ARBA" id="ARBA00022448"/>
    </source>
</evidence>
<comment type="similarity">
    <text evidence="2">Belongs to the monovalent cation:proton antiporter 2 (CPA2) transporter (TC 2.A.37) family.</text>
</comment>
<proteinExistence type="inferred from homology"/>
<keyword evidence="10" id="KW-1185">Reference proteome</keyword>
<evidence type="ECO:0000256" key="4">
    <source>
        <dbReference type="ARBA" id="ARBA00022692"/>
    </source>
</evidence>
<dbReference type="GO" id="GO:1902600">
    <property type="term" value="P:proton transmembrane transport"/>
    <property type="evidence" value="ECO:0007669"/>
    <property type="project" value="InterPro"/>
</dbReference>
<dbReference type="Gene3D" id="1.20.1530.20">
    <property type="match status" value="1"/>
</dbReference>
<keyword evidence="4 7" id="KW-0812">Transmembrane</keyword>
<feature type="domain" description="Cation/H+ exchanger transmembrane" evidence="8">
    <location>
        <begin position="17"/>
        <end position="372"/>
    </location>
</feature>
<comment type="subcellular location">
    <subcellularLocation>
        <location evidence="1">Membrane</location>
        <topology evidence="1">Multi-pass membrane protein</topology>
    </subcellularLocation>
</comment>
<sequence length="391" mass="42762">MHLDPVILVITIVLFFSMLMAYAAMRMKLPIVVAYILTGIVIGPSGFAIIEDHDLVTRIGEIGVIMLLFFVGMEVSIPRLMAGWKIAFVGTNVQIVISVVACVALSLLVDMSWQQGVLYGFIISLSSTAVVLRMLQDSGELELPMGQNALGVLLVQDMAIIPMMVILSMLGDSDKVAFSHIAIQVAGGVAILLFVYWLMRSKRFHIPKALLGSYEHRMMLGLLLCLGSASLTGWLGLSPALGAFLAGVLLASSDQSQWVHEHIGPVQVIFMAMFFLSVGMLVEIDYLLANIEMVFGLTLLVFLFNSGSNVFVMRALGEPWESSLITAGLLSQIGEFSFLLAAVGLHVALIDENMHTMTVLVIALTLMLSPLWHALIKRFSRMQGIYTKDRL</sequence>
<feature type="transmembrane region" description="Helical" evidence="7">
    <location>
        <begin position="56"/>
        <end position="75"/>
    </location>
</feature>
<accession>A0A2K8KXI9</accession>
<dbReference type="PANTHER" id="PTHR42751">
    <property type="entry name" value="SODIUM/HYDROGEN EXCHANGER FAMILY/TRKA DOMAIN PROTEIN"/>
    <property type="match status" value="1"/>
</dbReference>
<dbReference type="KEGG" id="maes:Ga0123461_1013"/>
<evidence type="ECO:0000313" key="10">
    <source>
        <dbReference type="Proteomes" id="UP000231701"/>
    </source>
</evidence>
<gene>
    <name evidence="9" type="ORF">Ga0123461_1013</name>
</gene>
<reference evidence="9 10" key="1">
    <citation type="submission" date="2016-12" db="EMBL/GenBank/DDBJ databases">
        <title>Isolation and genomic insights into novel planktonic Zetaproteobacteria from stratified waters of the Chesapeake Bay.</title>
        <authorList>
            <person name="McAllister S.M."/>
            <person name="Kato S."/>
            <person name="Chan C.S."/>
            <person name="Chiu B.K."/>
            <person name="Field E.K."/>
        </authorList>
    </citation>
    <scope>NUCLEOTIDE SEQUENCE [LARGE SCALE GENOMIC DNA]</scope>
    <source>
        <strain evidence="9 10">CP-5</strain>
    </source>
</reference>
<feature type="transmembrane region" description="Helical" evidence="7">
    <location>
        <begin position="294"/>
        <end position="317"/>
    </location>
</feature>
<feature type="transmembrane region" description="Helical" evidence="7">
    <location>
        <begin position="263"/>
        <end position="282"/>
    </location>
</feature>
<feature type="transmembrane region" description="Helical" evidence="7">
    <location>
        <begin position="87"/>
        <end position="109"/>
    </location>
</feature>
<feature type="transmembrane region" description="Helical" evidence="7">
    <location>
        <begin position="177"/>
        <end position="199"/>
    </location>
</feature>
<dbReference type="Pfam" id="PF00999">
    <property type="entry name" value="Na_H_Exchanger"/>
    <property type="match status" value="1"/>
</dbReference>
<dbReference type="PANTHER" id="PTHR42751:SF3">
    <property type="entry name" value="SODIUM_GLUTAMATE SYMPORTER"/>
    <property type="match status" value="1"/>
</dbReference>
<evidence type="ECO:0000259" key="8">
    <source>
        <dbReference type="Pfam" id="PF00999"/>
    </source>
</evidence>
<feature type="transmembrane region" description="Helical" evidence="7">
    <location>
        <begin position="357"/>
        <end position="376"/>
    </location>
</feature>
<dbReference type="AlphaFoldDB" id="A0A2K8KXI9"/>
<organism evidence="9 10">
    <name type="scientific">Mariprofundus aestuarium</name>
    <dbReference type="NCBI Taxonomy" id="1921086"/>
    <lineage>
        <taxon>Bacteria</taxon>
        <taxon>Pseudomonadati</taxon>
        <taxon>Pseudomonadota</taxon>
        <taxon>Candidatius Mariprofundia</taxon>
        <taxon>Mariprofundales</taxon>
        <taxon>Mariprofundaceae</taxon>
        <taxon>Mariprofundus</taxon>
    </lineage>
</organism>
<feature type="transmembrane region" description="Helical" evidence="7">
    <location>
        <begin position="115"/>
        <end position="135"/>
    </location>
</feature>
<feature type="transmembrane region" description="Helical" evidence="7">
    <location>
        <begin position="32"/>
        <end position="50"/>
    </location>
</feature>
<keyword evidence="5 7" id="KW-1133">Transmembrane helix</keyword>
<evidence type="ECO:0000256" key="7">
    <source>
        <dbReference type="SAM" id="Phobius"/>
    </source>
</evidence>
<dbReference type="InterPro" id="IPR038770">
    <property type="entry name" value="Na+/solute_symporter_sf"/>
</dbReference>
<feature type="transmembrane region" description="Helical" evidence="7">
    <location>
        <begin position="220"/>
        <end position="251"/>
    </location>
</feature>
<dbReference type="InterPro" id="IPR006153">
    <property type="entry name" value="Cation/H_exchanger_TM"/>
</dbReference>
<dbReference type="RefSeq" id="WP_100277326.1">
    <property type="nucleotide sequence ID" value="NZ_CP018799.1"/>
</dbReference>
<evidence type="ECO:0000256" key="1">
    <source>
        <dbReference type="ARBA" id="ARBA00004141"/>
    </source>
</evidence>
<evidence type="ECO:0000256" key="6">
    <source>
        <dbReference type="ARBA" id="ARBA00023136"/>
    </source>
</evidence>
<dbReference type="GO" id="GO:0016020">
    <property type="term" value="C:membrane"/>
    <property type="evidence" value="ECO:0007669"/>
    <property type="project" value="UniProtKB-SubCell"/>
</dbReference>
<evidence type="ECO:0000256" key="2">
    <source>
        <dbReference type="ARBA" id="ARBA00005551"/>
    </source>
</evidence>
<keyword evidence="6 7" id="KW-0472">Membrane</keyword>
<evidence type="ECO:0000313" key="9">
    <source>
        <dbReference type="EMBL" id="ATX79432.1"/>
    </source>
</evidence>
<keyword evidence="3" id="KW-0813">Transport</keyword>